<dbReference type="CDD" id="cd01742">
    <property type="entry name" value="GATase1_GMP_Synthase"/>
    <property type="match status" value="1"/>
</dbReference>
<keyword evidence="6" id="KW-0436">Ligase</keyword>
<evidence type="ECO:0000313" key="21">
    <source>
        <dbReference type="Proteomes" id="UP000310039"/>
    </source>
</evidence>
<dbReference type="NCBIfam" id="TIGR00888">
    <property type="entry name" value="guaA_Nterm"/>
    <property type="match status" value="1"/>
</dbReference>
<dbReference type="Gene3D" id="3.40.50.620">
    <property type="entry name" value="HUPs"/>
    <property type="match status" value="1"/>
</dbReference>
<dbReference type="InterPro" id="IPR001674">
    <property type="entry name" value="GMP_synth_C"/>
</dbReference>
<evidence type="ECO:0000256" key="9">
    <source>
        <dbReference type="ARBA" id="ARBA00022755"/>
    </source>
</evidence>
<organism evidence="19 21">
    <name type="scientific">Aureobasidium pullulans</name>
    <name type="common">Black yeast</name>
    <name type="synonym">Pullularia pullulans</name>
    <dbReference type="NCBI Taxonomy" id="5580"/>
    <lineage>
        <taxon>Eukaryota</taxon>
        <taxon>Fungi</taxon>
        <taxon>Dikarya</taxon>
        <taxon>Ascomycota</taxon>
        <taxon>Pezizomycotina</taxon>
        <taxon>Dothideomycetes</taxon>
        <taxon>Dothideomycetidae</taxon>
        <taxon>Dothideales</taxon>
        <taxon>Saccotheciaceae</taxon>
        <taxon>Aureobasidium</taxon>
    </lineage>
</organism>
<dbReference type="InterPro" id="IPR022955">
    <property type="entry name" value="GMP_synthase"/>
</dbReference>
<dbReference type="GO" id="GO:0005829">
    <property type="term" value="C:cytosol"/>
    <property type="evidence" value="ECO:0007669"/>
    <property type="project" value="UniProtKB-SubCell"/>
</dbReference>
<gene>
    <name evidence="19" type="ORF">D6C84_02849</name>
    <name evidence="18" type="ORF">D6D10_07139</name>
</gene>
<dbReference type="PRINTS" id="PR00096">
    <property type="entry name" value="GATASE"/>
</dbReference>
<dbReference type="NCBIfam" id="NF000848">
    <property type="entry name" value="PRK00074.1"/>
    <property type="match status" value="1"/>
</dbReference>
<evidence type="ECO:0000256" key="8">
    <source>
        <dbReference type="ARBA" id="ARBA00022749"/>
    </source>
</evidence>
<evidence type="ECO:0000256" key="13">
    <source>
        <dbReference type="ARBA" id="ARBA00031356"/>
    </source>
</evidence>
<evidence type="ECO:0000256" key="12">
    <source>
        <dbReference type="ARBA" id="ARBA00030464"/>
    </source>
</evidence>
<evidence type="ECO:0000256" key="5">
    <source>
        <dbReference type="ARBA" id="ARBA00021562"/>
    </source>
</evidence>
<dbReference type="Gene3D" id="3.40.50.880">
    <property type="match status" value="1"/>
</dbReference>
<dbReference type="InterPro" id="IPR014729">
    <property type="entry name" value="Rossmann-like_a/b/a_fold"/>
</dbReference>
<keyword evidence="7 16" id="KW-0547">Nucleotide-binding</keyword>
<dbReference type="HAMAP" id="MF_00344">
    <property type="entry name" value="GMP_synthase"/>
    <property type="match status" value="1"/>
</dbReference>
<dbReference type="Gene3D" id="3.30.300.10">
    <property type="match status" value="1"/>
</dbReference>
<evidence type="ECO:0000256" key="3">
    <source>
        <dbReference type="ARBA" id="ARBA00011738"/>
    </source>
</evidence>
<dbReference type="PANTHER" id="PTHR11922:SF2">
    <property type="entry name" value="GMP SYNTHASE [GLUTAMINE-HYDROLYZING]"/>
    <property type="match status" value="1"/>
</dbReference>
<accession>A0A4S9B5D3</accession>
<dbReference type="Pfam" id="PF02540">
    <property type="entry name" value="NAD_synthase"/>
    <property type="match status" value="1"/>
</dbReference>
<evidence type="ECO:0000256" key="10">
    <source>
        <dbReference type="ARBA" id="ARBA00022840"/>
    </source>
</evidence>
<dbReference type="Proteomes" id="UP000310039">
    <property type="component" value="Unassembled WGS sequence"/>
</dbReference>
<dbReference type="FunFam" id="3.40.50.880:FF:000001">
    <property type="entry name" value="GMP synthase [glutamine-hydrolyzing]"/>
    <property type="match status" value="1"/>
</dbReference>
<feature type="binding site" evidence="16">
    <location>
        <begin position="244"/>
        <end position="250"/>
    </location>
    <ligand>
        <name>ATP</name>
        <dbReference type="ChEBI" id="CHEBI:30616"/>
    </ligand>
</feature>
<evidence type="ECO:0000259" key="17">
    <source>
        <dbReference type="PROSITE" id="PS51553"/>
    </source>
</evidence>
<dbReference type="SUPFAM" id="SSF52402">
    <property type="entry name" value="Adenine nucleotide alpha hydrolases-like"/>
    <property type="match status" value="1"/>
</dbReference>
<evidence type="ECO:0000256" key="1">
    <source>
        <dbReference type="ARBA" id="ARBA00004514"/>
    </source>
</evidence>
<evidence type="ECO:0000256" key="11">
    <source>
        <dbReference type="ARBA" id="ARBA00022962"/>
    </source>
</evidence>
<comment type="subcellular location">
    <subcellularLocation>
        <location evidence="1">Cytoplasm</location>
        <location evidence="1">Cytosol</location>
    </subcellularLocation>
</comment>
<dbReference type="PANTHER" id="PTHR11922">
    <property type="entry name" value="GMP SYNTHASE-RELATED"/>
    <property type="match status" value="1"/>
</dbReference>
<dbReference type="EC" id="6.3.5.2" evidence="4"/>
<dbReference type="PROSITE" id="PS51553">
    <property type="entry name" value="GMPS_ATP_PPASE"/>
    <property type="match status" value="1"/>
</dbReference>
<evidence type="ECO:0000256" key="7">
    <source>
        <dbReference type="ARBA" id="ARBA00022741"/>
    </source>
</evidence>
<dbReference type="FunFam" id="3.30.300.10:FF:000002">
    <property type="entry name" value="GMP synthase [glutamine-hydrolyzing]"/>
    <property type="match status" value="1"/>
</dbReference>
<keyword evidence="10 16" id="KW-0067">ATP-binding</keyword>
<dbReference type="NCBIfam" id="TIGR00884">
    <property type="entry name" value="guaA_Cterm"/>
    <property type="match status" value="1"/>
</dbReference>
<evidence type="ECO:0000313" key="18">
    <source>
        <dbReference type="EMBL" id="THX35866.1"/>
    </source>
</evidence>
<sequence length="552" mass="60616">MADSTTNVPPPPHTIFDTILVLDFGSQYTHLITRRLRELSIYSEMLPCTQKISELSFKPKGIILSGGPYSVYWDDAPHVDPAVFEMGVPILGICYGLQEIAWHSDQKNVVAGEKREYGHAILNVQKHSGKTAHVDALFAGLEEDMDVWMSHGDKLSQRPAGFVTVAASENAPYAGIAHEEKEWFGIQFHPEVTHTKKGTPLIKNFAVSICGAKQDWTMDAFVGKEIDRIRALVGPKGQVIGAVSGGVDSTVAAKLMHEAIGDRFHAIMVDNGVLRLNEAKQVKETLTAGLGINLTVIDASDRFLDLLAGVKDDPEKKRKIIGNTFIEIFQEKAKEIAAAAKGSANEGEIEWLLQGTLYPDVIESISFKGPSATIKTHHNVGGLLEGMHLKLIEPLRELFKDEVRALGTQLGIPEDLVWRHPFPGPGLAIRIIGEVTRDQVRIAQQADFIFIDEIKKAGYYKQISQAYAALLPVKAVGVMGDKRVHAQVIALRAVETTDFMTADVFDFPTKFLSKVSTRIVNEVDGVCRVLYEGKSPQQPTSEVSGHNLLTAQ</sequence>
<evidence type="ECO:0000256" key="2">
    <source>
        <dbReference type="ARBA" id="ARBA00005153"/>
    </source>
</evidence>
<evidence type="ECO:0000256" key="15">
    <source>
        <dbReference type="ARBA" id="ARBA00049404"/>
    </source>
</evidence>
<keyword evidence="11" id="KW-0315">Glutamine amidotransferase</keyword>
<dbReference type="CDD" id="cd01997">
    <property type="entry name" value="GMP_synthase_C"/>
    <property type="match status" value="1"/>
</dbReference>
<comment type="catalytic activity">
    <reaction evidence="15">
        <text>XMP + L-glutamine + ATP + H2O = GMP + L-glutamate + AMP + diphosphate + 2 H(+)</text>
        <dbReference type="Rhea" id="RHEA:11680"/>
        <dbReference type="ChEBI" id="CHEBI:15377"/>
        <dbReference type="ChEBI" id="CHEBI:15378"/>
        <dbReference type="ChEBI" id="CHEBI:29985"/>
        <dbReference type="ChEBI" id="CHEBI:30616"/>
        <dbReference type="ChEBI" id="CHEBI:33019"/>
        <dbReference type="ChEBI" id="CHEBI:57464"/>
        <dbReference type="ChEBI" id="CHEBI:58115"/>
        <dbReference type="ChEBI" id="CHEBI:58359"/>
        <dbReference type="ChEBI" id="CHEBI:456215"/>
        <dbReference type="EC" id="6.3.5.2"/>
    </reaction>
</comment>
<dbReference type="GO" id="GO:0005524">
    <property type="term" value="F:ATP binding"/>
    <property type="evidence" value="ECO:0007669"/>
    <property type="project" value="UniProtKB-UniRule"/>
</dbReference>
<comment type="subunit">
    <text evidence="3">Homodimer.</text>
</comment>
<dbReference type="Pfam" id="PF00958">
    <property type="entry name" value="GMP_synt_C"/>
    <property type="match status" value="1"/>
</dbReference>
<feature type="domain" description="GMPS ATP-PPase" evidence="17">
    <location>
        <begin position="216"/>
        <end position="419"/>
    </location>
</feature>
<evidence type="ECO:0000256" key="16">
    <source>
        <dbReference type="PROSITE-ProRule" id="PRU00886"/>
    </source>
</evidence>
<dbReference type="InterPro" id="IPR029062">
    <property type="entry name" value="Class_I_gatase-like"/>
</dbReference>
<dbReference type="AlphaFoldDB" id="A0A4S9B5D3"/>
<dbReference type="EMBL" id="QZAV01000195">
    <property type="protein sequence ID" value="THX35866.1"/>
    <property type="molecule type" value="Genomic_DNA"/>
</dbReference>
<evidence type="ECO:0000256" key="6">
    <source>
        <dbReference type="ARBA" id="ARBA00022598"/>
    </source>
</evidence>
<dbReference type="EMBL" id="QZBT01000027">
    <property type="protein sequence ID" value="THZ85983.1"/>
    <property type="molecule type" value="Genomic_DNA"/>
</dbReference>
<dbReference type="UniPathway" id="UPA00189">
    <property type="reaction ID" value="UER00296"/>
</dbReference>
<dbReference type="PRINTS" id="PR00097">
    <property type="entry name" value="ANTSNTHASEII"/>
</dbReference>
<dbReference type="SUPFAM" id="SSF52317">
    <property type="entry name" value="Class I glutamine amidotransferase-like"/>
    <property type="match status" value="1"/>
</dbReference>
<reference evidence="20 21" key="1">
    <citation type="submission" date="2018-10" db="EMBL/GenBank/DDBJ databases">
        <title>Fifty Aureobasidium pullulans genomes reveal a recombining polyextremotolerant generalist.</title>
        <authorList>
            <person name="Gostincar C."/>
            <person name="Turk M."/>
            <person name="Zajc J."/>
            <person name="Gunde-Cimerman N."/>
        </authorList>
    </citation>
    <scope>NUCLEOTIDE SEQUENCE [LARGE SCALE GENOMIC DNA]</scope>
    <source>
        <strain evidence="19 21">EXF-3403</strain>
        <strain evidence="18 20">EXF-9785</strain>
    </source>
</reference>
<evidence type="ECO:0000256" key="4">
    <source>
        <dbReference type="ARBA" id="ARBA00012746"/>
    </source>
</evidence>
<keyword evidence="8 16" id="KW-0332">GMP biosynthesis</keyword>
<comment type="pathway">
    <text evidence="2">Purine metabolism; GMP biosynthesis; GMP from XMP (L-Gln route): step 1/1.</text>
</comment>
<evidence type="ECO:0000313" key="19">
    <source>
        <dbReference type="EMBL" id="THZ85983.1"/>
    </source>
</evidence>
<dbReference type="InterPro" id="IPR022310">
    <property type="entry name" value="NAD/GMP_synthase"/>
</dbReference>
<comment type="caution">
    <text evidence="19">The sequence shown here is derived from an EMBL/GenBank/DDBJ whole genome shotgun (WGS) entry which is preliminary data.</text>
</comment>
<dbReference type="Pfam" id="PF00117">
    <property type="entry name" value="GATase"/>
    <property type="match status" value="1"/>
</dbReference>
<dbReference type="Proteomes" id="UP000308953">
    <property type="component" value="Unassembled WGS sequence"/>
</dbReference>
<comment type="function">
    <text evidence="14">Catalyzes the conversion of xanthine monophosphate (XMP) to GMP in the presence of glutamine and ATP through an adenyl-XMP intermediate.</text>
</comment>
<evidence type="ECO:0000313" key="20">
    <source>
        <dbReference type="Proteomes" id="UP000308953"/>
    </source>
</evidence>
<dbReference type="GO" id="GO:0003921">
    <property type="term" value="F:GMP synthase activity"/>
    <property type="evidence" value="ECO:0007669"/>
    <property type="project" value="InterPro"/>
</dbReference>
<name>A0A4S9B5D3_AURPU</name>
<keyword evidence="9 16" id="KW-0658">Purine biosynthesis</keyword>
<dbReference type="FunFam" id="3.40.50.620:FF:000001">
    <property type="entry name" value="GMP synthase [glutamine-hydrolyzing]"/>
    <property type="match status" value="1"/>
</dbReference>
<proteinExistence type="inferred from homology"/>
<dbReference type="PROSITE" id="PS51273">
    <property type="entry name" value="GATASE_TYPE_1"/>
    <property type="match status" value="1"/>
</dbReference>
<dbReference type="InterPro" id="IPR004739">
    <property type="entry name" value="GMP_synth_GATase"/>
</dbReference>
<evidence type="ECO:0000256" key="14">
    <source>
        <dbReference type="ARBA" id="ARBA00044933"/>
    </source>
</evidence>
<dbReference type="InterPro" id="IPR025777">
    <property type="entry name" value="GMPS_ATP_PPase_dom"/>
</dbReference>
<protein>
    <recommendedName>
        <fullName evidence="5">GMP synthase [glutamine-hydrolyzing]</fullName>
        <ecNumber evidence="4">6.3.5.2</ecNumber>
    </recommendedName>
    <alternativeName>
        <fullName evidence="12">GMP synthetase</fullName>
    </alternativeName>
    <alternativeName>
        <fullName evidence="13">Glutamine amidotransferase</fullName>
    </alternativeName>
</protein>
<dbReference type="InterPro" id="IPR017926">
    <property type="entry name" value="GATASE"/>
</dbReference>